<evidence type="ECO:0000313" key="2">
    <source>
        <dbReference type="EMBL" id="MBE9189068.1"/>
    </source>
</evidence>
<protein>
    <recommendedName>
        <fullName evidence="4">ABC transporter permease</fullName>
    </recommendedName>
</protein>
<sequence>MSNKSDVRQSGLQPVSNRWLRGFRPIYQKELAHWFGTGRWISQLIIWMSLTAVPAIWMTPSSVTNRGVSFLTLFLWLGSTLLSIGTIILVQGTIIEEKLTQTLIWICSKPLSRAAFILAKFAAYAIFIGSIALGVPAIFTYFAAVFAGLPSQISLLNYLVGVCMVYLLLLFNLALTLMLGAIFNRVGAVTAIALFVFLGGASLNSNPQLRRIEPFTVWALQGDATAAVVGLFSNEAWIAISSTIMLTVLCLMVAVWWMKHYEL</sequence>
<gene>
    <name evidence="2" type="ORF">IQ230_01530</name>
</gene>
<feature type="transmembrane region" description="Helical" evidence="1">
    <location>
        <begin position="114"/>
        <end position="143"/>
    </location>
</feature>
<feature type="transmembrane region" description="Helical" evidence="1">
    <location>
        <begin position="70"/>
        <end position="94"/>
    </location>
</feature>
<evidence type="ECO:0000313" key="3">
    <source>
        <dbReference type="Proteomes" id="UP000651156"/>
    </source>
</evidence>
<feature type="transmembrane region" description="Helical" evidence="1">
    <location>
        <begin position="40"/>
        <end position="58"/>
    </location>
</feature>
<keyword evidence="1" id="KW-0472">Membrane</keyword>
<feature type="transmembrane region" description="Helical" evidence="1">
    <location>
        <begin position="238"/>
        <end position="258"/>
    </location>
</feature>
<reference evidence="2 3" key="1">
    <citation type="submission" date="2020-10" db="EMBL/GenBank/DDBJ databases">
        <authorList>
            <person name="Castelo-Branco R."/>
            <person name="Eusebio N."/>
            <person name="Adriana R."/>
            <person name="Vieira A."/>
            <person name="Brugerolle De Fraissinette N."/>
            <person name="Rezende De Castro R."/>
            <person name="Schneider M.P."/>
            <person name="Vasconcelos V."/>
            <person name="Leao P.N."/>
        </authorList>
    </citation>
    <scope>NUCLEOTIDE SEQUENCE [LARGE SCALE GENOMIC DNA]</scope>
    <source>
        <strain evidence="2 3">LEGE 06123</strain>
    </source>
</reference>
<accession>A0ABR9UNX6</accession>
<keyword evidence="1" id="KW-0812">Transmembrane</keyword>
<dbReference type="Proteomes" id="UP000651156">
    <property type="component" value="Unassembled WGS sequence"/>
</dbReference>
<name>A0ABR9UNX6_9CHRO</name>
<proteinExistence type="predicted"/>
<evidence type="ECO:0000256" key="1">
    <source>
        <dbReference type="SAM" id="Phobius"/>
    </source>
</evidence>
<keyword evidence="1" id="KW-1133">Transmembrane helix</keyword>
<feature type="transmembrane region" description="Helical" evidence="1">
    <location>
        <begin position="155"/>
        <end position="175"/>
    </location>
</feature>
<feature type="transmembrane region" description="Helical" evidence="1">
    <location>
        <begin position="181"/>
        <end position="203"/>
    </location>
</feature>
<evidence type="ECO:0008006" key="4">
    <source>
        <dbReference type="Google" id="ProtNLM"/>
    </source>
</evidence>
<organism evidence="2 3">
    <name type="scientific">Gloeocapsopsis crepidinum LEGE 06123</name>
    <dbReference type="NCBI Taxonomy" id="588587"/>
    <lineage>
        <taxon>Bacteria</taxon>
        <taxon>Bacillati</taxon>
        <taxon>Cyanobacteriota</taxon>
        <taxon>Cyanophyceae</taxon>
        <taxon>Oscillatoriophycideae</taxon>
        <taxon>Chroococcales</taxon>
        <taxon>Chroococcaceae</taxon>
        <taxon>Gloeocapsopsis</taxon>
    </lineage>
</organism>
<keyword evidence="3" id="KW-1185">Reference proteome</keyword>
<dbReference type="RefSeq" id="WP_193930156.1">
    <property type="nucleotide sequence ID" value="NZ_CAWPMZ010000058.1"/>
</dbReference>
<dbReference type="EMBL" id="JADEWN010000002">
    <property type="protein sequence ID" value="MBE9189068.1"/>
    <property type="molecule type" value="Genomic_DNA"/>
</dbReference>
<comment type="caution">
    <text evidence="2">The sequence shown here is derived from an EMBL/GenBank/DDBJ whole genome shotgun (WGS) entry which is preliminary data.</text>
</comment>